<feature type="transmembrane region" description="Helical" evidence="1">
    <location>
        <begin position="30"/>
        <end position="55"/>
    </location>
</feature>
<reference evidence="2 3" key="1">
    <citation type="submission" date="2020-06" db="EMBL/GenBank/DDBJ databases">
        <title>Anaerococcus sp. nov., isolated form swine feces.</title>
        <authorList>
            <person name="Yu S."/>
        </authorList>
    </citation>
    <scope>NUCLEOTIDE SEQUENCE [LARGE SCALE GENOMIC DNA]</scope>
    <source>
        <strain evidence="2 3">AGMB00486</strain>
    </source>
</reference>
<keyword evidence="1" id="KW-0812">Transmembrane</keyword>
<organism evidence="2 3">
    <name type="scientific">Anaerococcus faecalis</name>
    <dbReference type="NCBI Taxonomy" id="2742993"/>
    <lineage>
        <taxon>Bacteria</taxon>
        <taxon>Bacillati</taxon>
        <taxon>Bacillota</taxon>
        <taxon>Tissierellia</taxon>
        <taxon>Tissierellales</taxon>
        <taxon>Peptoniphilaceae</taxon>
        <taxon>Anaerococcus</taxon>
    </lineage>
</organism>
<evidence type="ECO:0000313" key="3">
    <source>
        <dbReference type="Proteomes" id="UP000540919"/>
    </source>
</evidence>
<comment type="caution">
    <text evidence="2">The sequence shown here is derived from an EMBL/GenBank/DDBJ whole genome shotgun (WGS) entry which is preliminary data.</text>
</comment>
<protein>
    <submittedName>
        <fullName evidence="2">Uncharacterized protein</fullName>
    </submittedName>
</protein>
<name>A0ABX2NAW8_9FIRM</name>
<dbReference type="RefSeq" id="WP_176269888.1">
    <property type="nucleotide sequence ID" value="NZ_JABVBA010000007.1"/>
</dbReference>
<keyword evidence="1" id="KW-0472">Membrane</keyword>
<dbReference type="Proteomes" id="UP000540919">
    <property type="component" value="Unassembled WGS sequence"/>
</dbReference>
<evidence type="ECO:0000256" key="1">
    <source>
        <dbReference type="SAM" id="Phobius"/>
    </source>
</evidence>
<keyword evidence="1" id="KW-1133">Transmembrane helix</keyword>
<sequence length="57" mass="6969">MKFLKDFFKEIKEGGIERMEERLMWIGSEFFWFFMDWIAPILSALAVSLLVNYFLRK</sequence>
<evidence type="ECO:0000313" key="2">
    <source>
        <dbReference type="EMBL" id="NVF11839.1"/>
    </source>
</evidence>
<dbReference type="EMBL" id="JABVBA010000007">
    <property type="protein sequence ID" value="NVF11839.1"/>
    <property type="molecule type" value="Genomic_DNA"/>
</dbReference>
<gene>
    <name evidence="2" type="ORF">HV819_07590</name>
</gene>
<proteinExistence type="predicted"/>
<accession>A0ABX2NAW8</accession>
<keyword evidence="3" id="KW-1185">Reference proteome</keyword>